<dbReference type="AlphaFoldDB" id="A0A0C3AZN5"/>
<gene>
    <name evidence="2" type="ORF">M408DRAFT_328422</name>
</gene>
<reference evidence="2 3" key="1">
    <citation type="submission" date="2014-04" db="EMBL/GenBank/DDBJ databases">
        <authorList>
            <consortium name="DOE Joint Genome Institute"/>
            <person name="Kuo A."/>
            <person name="Zuccaro A."/>
            <person name="Kohler A."/>
            <person name="Nagy L.G."/>
            <person name="Floudas D."/>
            <person name="Copeland A."/>
            <person name="Barry K.W."/>
            <person name="Cichocki N."/>
            <person name="Veneault-Fourrey C."/>
            <person name="LaButti K."/>
            <person name="Lindquist E.A."/>
            <person name="Lipzen A."/>
            <person name="Lundell T."/>
            <person name="Morin E."/>
            <person name="Murat C."/>
            <person name="Sun H."/>
            <person name="Tunlid A."/>
            <person name="Henrissat B."/>
            <person name="Grigoriev I.V."/>
            <person name="Hibbett D.S."/>
            <person name="Martin F."/>
            <person name="Nordberg H.P."/>
            <person name="Cantor M.N."/>
            <person name="Hua S.X."/>
        </authorList>
    </citation>
    <scope>NUCLEOTIDE SEQUENCE [LARGE SCALE GENOMIC DNA]</scope>
    <source>
        <strain evidence="2 3">MAFF 305830</strain>
    </source>
</reference>
<feature type="non-terminal residue" evidence="2">
    <location>
        <position position="79"/>
    </location>
</feature>
<sequence>MNAQQMTIDQVQKTSSPVVSEQPAAKSMSLNGEQDTMRLRGGDGHHPLVACCCILCICCGLEELCCLEAVDDCFGMCTC</sequence>
<dbReference type="OrthoDB" id="10481587at2759"/>
<reference evidence="3" key="2">
    <citation type="submission" date="2015-01" db="EMBL/GenBank/DDBJ databases">
        <title>Evolutionary Origins and Diversification of the Mycorrhizal Mutualists.</title>
        <authorList>
            <consortium name="DOE Joint Genome Institute"/>
            <consortium name="Mycorrhizal Genomics Consortium"/>
            <person name="Kohler A."/>
            <person name="Kuo A."/>
            <person name="Nagy L.G."/>
            <person name="Floudas D."/>
            <person name="Copeland A."/>
            <person name="Barry K.W."/>
            <person name="Cichocki N."/>
            <person name="Veneault-Fourrey C."/>
            <person name="LaButti K."/>
            <person name="Lindquist E.A."/>
            <person name="Lipzen A."/>
            <person name="Lundell T."/>
            <person name="Morin E."/>
            <person name="Murat C."/>
            <person name="Riley R."/>
            <person name="Ohm R."/>
            <person name="Sun H."/>
            <person name="Tunlid A."/>
            <person name="Henrissat B."/>
            <person name="Grigoriev I.V."/>
            <person name="Hibbett D.S."/>
            <person name="Martin F."/>
        </authorList>
    </citation>
    <scope>NUCLEOTIDE SEQUENCE [LARGE SCALE GENOMIC DNA]</scope>
    <source>
        <strain evidence="3">MAFF 305830</strain>
    </source>
</reference>
<accession>A0A0C3AZN5</accession>
<protein>
    <submittedName>
        <fullName evidence="2">Uncharacterized protein</fullName>
    </submittedName>
</protein>
<keyword evidence="3" id="KW-1185">Reference proteome</keyword>
<organism evidence="2 3">
    <name type="scientific">Serendipita vermifera MAFF 305830</name>
    <dbReference type="NCBI Taxonomy" id="933852"/>
    <lineage>
        <taxon>Eukaryota</taxon>
        <taxon>Fungi</taxon>
        <taxon>Dikarya</taxon>
        <taxon>Basidiomycota</taxon>
        <taxon>Agaricomycotina</taxon>
        <taxon>Agaricomycetes</taxon>
        <taxon>Sebacinales</taxon>
        <taxon>Serendipitaceae</taxon>
        <taxon>Serendipita</taxon>
    </lineage>
</organism>
<evidence type="ECO:0000313" key="2">
    <source>
        <dbReference type="EMBL" id="KIM29985.1"/>
    </source>
</evidence>
<dbReference type="HOGENOM" id="CLU_2612679_0_0_1"/>
<name>A0A0C3AZN5_SERVB</name>
<feature type="compositionally biased region" description="Polar residues" evidence="1">
    <location>
        <begin position="1"/>
        <end position="19"/>
    </location>
</feature>
<proteinExistence type="predicted"/>
<feature type="region of interest" description="Disordered" evidence="1">
    <location>
        <begin position="1"/>
        <end position="31"/>
    </location>
</feature>
<dbReference type="EMBL" id="KN824286">
    <property type="protein sequence ID" value="KIM29985.1"/>
    <property type="molecule type" value="Genomic_DNA"/>
</dbReference>
<evidence type="ECO:0000256" key="1">
    <source>
        <dbReference type="SAM" id="MobiDB-lite"/>
    </source>
</evidence>
<evidence type="ECO:0000313" key="3">
    <source>
        <dbReference type="Proteomes" id="UP000054097"/>
    </source>
</evidence>
<dbReference type="Proteomes" id="UP000054097">
    <property type="component" value="Unassembled WGS sequence"/>
</dbReference>